<protein>
    <submittedName>
        <fullName evidence="2">Uncharacterized protein</fullName>
    </submittedName>
</protein>
<reference evidence="2 3" key="1">
    <citation type="journal article" date="2014" name="Int. J. Syst. Evol. Microbiol.">
        <title>Complete genome sequence of Corynebacterium casei LMG S-19264T (=DSM 44701T), isolated from a smear-ripened cheese.</title>
        <authorList>
            <consortium name="US DOE Joint Genome Institute (JGI-PGF)"/>
            <person name="Walter F."/>
            <person name="Albersmeier A."/>
            <person name="Kalinowski J."/>
            <person name="Ruckert C."/>
        </authorList>
    </citation>
    <scope>NUCLEOTIDE SEQUENCE [LARGE SCALE GENOMIC DNA]</scope>
    <source>
        <strain evidence="2 3">CGMCC 1.16330</strain>
    </source>
</reference>
<keyword evidence="1" id="KW-0732">Signal</keyword>
<feature type="chain" id="PRO_5035300150" evidence="1">
    <location>
        <begin position="21"/>
        <end position="188"/>
    </location>
</feature>
<organism evidence="2 3">
    <name type="scientific">Caldovatus sediminis</name>
    <dbReference type="NCBI Taxonomy" id="2041189"/>
    <lineage>
        <taxon>Bacteria</taxon>
        <taxon>Pseudomonadati</taxon>
        <taxon>Pseudomonadota</taxon>
        <taxon>Alphaproteobacteria</taxon>
        <taxon>Acetobacterales</taxon>
        <taxon>Roseomonadaceae</taxon>
        <taxon>Caldovatus</taxon>
    </lineage>
</organism>
<sequence>MSRLAVALLALLFALPAARAARAQQDTVVSRHGAWVLVRDGRAANGPCFLSLTTEETPPALRMDWVPREDGSLFLIFAVRGLALAQPVAPRNRVAFAWRPDAADAPERSAVLTLAGFRVVQEEPRATVMHVAIGSPELVRGFLANAVGTVGLRLTLLRAIEVTFDTRGLPEAWMALKACNPAVGAALP</sequence>
<accession>A0A8J2Z854</accession>
<gene>
    <name evidence="2" type="ORF">GCM10010964_00880</name>
</gene>
<evidence type="ECO:0000313" key="3">
    <source>
        <dbReference type="Proteomes" id="UP000597507"/>
    </source>
</evidence>
<proteinExistence type="predicted"/>
<comment type="caution">
    <text evidence="2">The sequence shown here is derived from an EMBL/GenBank/DDBJ whole genome shotgun (WGS) entry which is preliminary data.</text>
</comment>
<evidence type="ECO:0000313" key="2">
    <source>
        <dbReference type="EMBL" id="GGG16405.1"/>
    </source>
</evidence>
<keyword evidence="3" id="KW-1185">Reference proteome</keyword>
<evidence type="ECO:0000256" key="1">
    <source>
        <dbReference type="SAM" id="SignalP"/>
    </source>
</evidence>
<dbReference type="Proteomes" id="UP000597507">
    <property type="component" value="Unassembled WGS sequence"/>
</dbReference>
<dbReference type="EMBL" id="BMKS01000001">
    <property type="protein sequence ID" value="GGG16405.1"/>
    <property type="molecule type" value="Genomic_DNA"/>
</dbReference>
<dbReference type="AlphaFoldDB" id="A0A8J2Z854"/>
<dbReference type="RefSeq" id="WP_188897330.1">
    <property type="nucleotide sequence ID" value="NZ_BMKS01000001.1"/>
</dbReference>
<feature type="signal peptide" evidence="1">
    <location>
        <begin position="1"/>
        <end position="20"/>
    </location>
</feature>
<name>A0A8J2Z854_9PROT</name>